<feature type="transmembrane region" description="Helical" evidence="2">
    <location>
        <begin position="12"/>
        <end position="32"/>
    </location>
</feature>
<proteinExistence type="predicted"/>
<sequence length="435" mass="47745">MIPQCKSPWTITLTTAVVVTAVLVGVFLFPLWGAFNELSGGHDGAVAAVALFSLLLPLGLWLARKKRQGVDGDDDGWDGGDVEADPKALVAEAELAEREALVAEEDLADRQRERQRENGYGDQAVHHNEQGQKEQMNQWPSPECLLDELVPPLNHSLGVIRCAVQVLEEEFGYRSDLIQHTRVIAVEAERQQQYLREAVRLLRSEGRRPDWLEVSLLLDGVLERFRKHFPGYTVIQESPRQEAWEQQASLKVWADGDRLVEALYRLLARRSRTTSTGRVHVRVDCGDDGTGSAGGTGGAGGAEGAEGANQPAVTEGTWEGPGLTIEFHIDGIKEEGQQVEGQLAQLAVEAQGGTILRLPGPAGEGRLILRMPPALTAMEPERLWQEKGFVLRSAPNRDKDRKDGHEQGRPLRGTKAESVQGDSVKRYQASASLSE</sequence>
<protein>
    <submittedName>
        <fullName evidence="3">Uncharacterized protein</fullName>
    </submittedName>
</protein>
<feature type="compositionally biased region" description="Gly residues" evidence="1">
    <location>
        <begin position="288"/>
        <end position="304"/>
    </location>
</feature>
<dbReference type="OrthoDB" id="147178at2"/>
<accession>A0A845LAG7</accession>
<keyword evidence="2" id="KW-1133">Transmembrane helix</keyword>
<feature type="compositionally biased region" description="Basic and acidic residues" evidence="1">
    <location>
        <begin position="395"/>
        <end position="409"/>
    </location>
</feature>
<keyword evidence="2" id="KW-0812">Transmembrane</keyword>
<keyword evidence="2" id="KW-0472">Membrane</keyword>
<keyword evidence="4" id="KW-1185">Reference proteome</keyword>
<dbReference type="Proteomes" id="UP000471031">
    <property type="component" value="Unassembled WGS sequence"/>
</dbReference>
<feature type="region of interest" description="Disordered" evidence="1">
    <location>
        <begin position="283"/>
        <end position="317"/>
    </location>
</feature>
<dbReference type="RefSeq" id="WP_161260112.1">
    <property type="nucleotide sequence ID" value="NZ_JAFBDC010000001.1"/>
</dbReference>
<feature type="transmembrane region" description="Helical" evidence="2">
    <location>
        <begin position="44"/>
        <end position="63"/>
    </location>
</feature>
<evidence type="ECO:0000313" key="4">
    <source>
        <dbReference type="Proteomes" id="UP000471031"/>
    </source>
</evidence>
<evidence type="ECO:0000313" key="3">
    <source>
        <dbReference type="EMBL" id="MZP41525.1"/>
    </source>
</evidence>
<dbReference type="AlphaFoldDB" id="A0A845LAG7"/>
<name>A0A845LAG7_HELGE</name>
<dbReference type="EMBL" id="WXEX01000001">
    <property type="protein sequence ID" value="MZP41525.1"/>
    <property type="molecule type" value="Genomic_DNA"/>
</dbReference>
<reference evidence="3 4" key="1">
    <citation type="submission" date="2020-01" db="EMBL/GenBank/DDBJ databases">
        <title>Whole genome sequence of Heliobacterium gestii DSM 11169.</title>
        <authorList>
            <person name="Kyndt J.A."/>
            <person name="Meyer T.E."/>
        </authorList>
    </citation>
    <scope>NUCLEOTIDE SEQUENCE [LARGE SCALE GENOMIC DNA]</scope>
    <source>
        <strain evidence="3 4">DSM 11169</strain>
    </source>
</reference>
<evidence type="ECO:0000256" key="2">
    <source>
        <dbReference type="SAM" id="Phobius"/>
    </source>
</evidence>
<organism evidence="3 4">
    <name type="scientific">Heliomicrobium gestii</name>
    <name type="common">Heliobacterium gestii</name>
    <dbReference type="NCBI Taxonomy" id="2699"/>
    <lineage>
        <taxon>Bacteria</taxon>
        <taxon>Bacillati</taxon>
        <taxon>Bacillota</taxon>
        <taxon>Clostridia</taxon>
        <taxon>Eubacteriales</taxon>
        <taxon>Heliobacteriaceae</taxon>
        <taxon>Heliomicrobium</taxon>
    </lineage>
</organism>
<feature type="region of interest" description="Disordered" evidence="1">
    <location>
        <begin position="389"/>
        <end position="435"/>
    </location>
</feature>
<comment type="caution">
    <text evidence="3">The sequence shown here is derived from an EMBL/GenBank/DDBJ whole genome shotgun (WGS) entry which is preliminary data.</text>
</comment>
<gene>
    <name evidence="3" type="ORF">GTO89_00575</name>
</gene>
<evidence type="ECO:0000256" key="1">
    <source>
        <dbReference type="SAM" id="MobiDB-lite"/>
    </source>
</evidence>